<proteinExistence type="predicted"/>
<evidence type="ECO:0000259" key="3">
    <source>
        <dbReference type="Pfam" id="PF07001"/>
    </source>
</evidence>
<feature type="compositionally biased region" description="Low complexity" evidence="2">
    <location>
        <begin position="54"/>
        <end position="74"/>
    </location>
</feature>
<dbReference type="InterPro" id="IPR009738">
    <property type="entry name" value="BAT2_N"/>
</dbReference>
<reference evidence="4 5" key="1">
    <citation type="submission" date="2019-09" db="EMBL/GenBank/DDBJ databases">
        <title>A chromosome-level genome assembly of the Chinese tupelo Nyssa sinensis.</title>
        <authorList>
            <person name="Yang X."/>
            <person name="Kang M."/>
            <person name="Yang Y."/>
            <person name="Xiong H."/>
            <person name="Wang M."/>
            <person name="Zhang Z."/>
            <person name="Wang Z."/>
            <person name="Wu H."/>
            <person name="Ma T."/>
            <person name="Liu J."/>
            <person name="Xi Z."/>
        </authorList>
    </citation>
    <scope>NUCLEOTIDE SEQUENCE [LARGE SCALE GENOMIC DNA]</scope>
    <source>
        <strain evidence="4">J267</strain>
        <tissue evidence="4">Leaf</tissue>
    </source>
</reference>
<protein>
    <recommendedName>
        <fullName evidence="3">BAT2 N-terminal domain-containing protein</fullName>
    </recommendedName>
</protein>
<dbReference type="GO" id="GO:0040029">
    <property type="term" value="P:epigenetic regulation of gene expression"/>
    <property type="evidence" value="ECO:0007669"/>
    <property type="project" value="TreeGrafter"/>
</dbReference>
<gene>
    <name evidence="4" type="ORF">F0562_023587</name>
</gene>
<dbReference type="PANTHER" id="PTHR34805">
    <property type="entry name" value="PROTEIN MODIFIER OF SNC1 1"/>
    <property type="match status" value="1"/>
</dbReference>
<dbReference type="Proteomes" id="UP000325577">
    <property type="component" value="Linkage Group LG12"/>
</dbReference>
<dbReference type="AlphaFoldDB" id="A0A5J5BKC5"/>
<feature type="compositionally biased region" description="Basic and acidic residues" evidence="2">
    <location>
        <begin position="254"/>
        <end position="266"/>
    </location>
</feature>
<feature type="domain" description="BAT2 N-terminal" evidence="3">
    <location>
        <begin position="14"/>
        <end position="139"/>
    </location>
</feature>
<feature type="compositionally biased region" description="Polar residues" evidence="2">
    <location>
        <begin position="242"/>
        <end position="253"/>
    </location>
</feature>
<keyword evidence="5" id="KW-1185">Reference proteome</keyword>
<dbReference type="InterPro" id="IPR038808">
    <property type="entry name" value="MOS1-like"/>
</dbReference>
<name>A0A5J5BKC5_9ASTE</name>
<feature type="compositionally biased region" description="Low complexity" evidence="2">
    <location>
        <begin position="120"/>
        <end position="141"/>
    </location>
</feature>
<evidence type="ECO:0000313" key="5">
    <source>
        <dbReference type="Proteomes" id="UP000325577"/>
    </source>
</evidence>
<feature type="region of interest" description="Disordered" evidence="2">
    <location>
        <begin position="1"/>
        <end position="279"/>
    </location>
</feature>
<dbReference type="Pfam" id="PF07001">
    <property type="entry name" value="BAT2_N"/>
    <property type="match status" value="1"/>
</dbReference>
<accession>A0A5J5BKC5</accession>
<feature type="region of interest" description="Disordered" evidence="2">
    <location>
        <begin position="554"/>
        <end position="578"/>
    </location>
</feature>
<evidence type="ECO:0000256" key="2">
    <source>
        <dbReference type="SAM" id="MobiDB-lite"/>
    </source>
</evidence>
<organism evidence="4 5">
    <name type="scientific">Nyssa sinensis</name>
    <dbReference type="NCBI Taxonomy" id="561372"/>
    <lineage>
        <taxon>Eukaryota</taxon>
        <taxon>Viridiplantae</taxon>
        <taxon>Streptophyta</taxon>
        <taxon>Embryophyta</taxon>
        <taxon>Tracheophyta</taxon>
        <taxon>Spermatophyta</taxon>
        <taxon>Magnoliopsida</taxon>
        <taxon>eudicotyledons</taxon>
        <taxon>Gunneridae</taxon>
        <taxon>Pentapetalae</taxon>
        <taxon>asterids</taxon>
        <taxon>Cornales</taxon>
        <taxon>Nyssaceae</taxon>
        <taxon>Nyssa</taxon>
    </lineage>
</organism>
<keyword evidence="1" id="KW-0597">Phosphoprotein</keyword>
<evidence type="ECO:0000256" key="1">
    <source>
        <dbReference type="ARBA" id="ARBA00022553"/>
    </source>
</evidence>
<dbReference type="PANTHER" id="PTHR34805:SF1">
    <property type="entry name" value="PROTEIN MODIFIER OF SNC1 1"/>
    <property type="match status" value="1"/>
</dbReference>
<dbReference type="OrthoDB" id="1939715at2759"/>
<sequence length="609" mass="64889">MTSSMLAGERRWASARRGGMTVLGKVPKPLNLPSQRLENHGLDPNVEIVPKGTLSWGSRSSSSASNAWGSSALSPNADSGAGSPSHLSGRPSSGGSGTRPSTAGSDRTHEPSVNAWGPNSRPSSASGALTSSQSSLTSSRPRSAETRPGSSHLSRFAGPPSDNSVAWGPSGTAEKLGVASSKKDEFSLSSGDFPTLGSERDNSGRNNGSQDHGSSSRPGSSPGKVAPAKDRSFTPPVGDISANANVKSGTVNTWKRDGPQHVEDGSRPSMENWHGDPQPFLHNNVPPQHFDAWHGPPINASAGVWYGGPPGGPPYAAPVGPGGYPIDPFPYYRPQIPATALANSQPVPPPGAGPRGPHPKNGDLYRPHVPGAYIRPGMPIRPGFYPGPVAYESYYGPPMGYRNSNERDIPFMGMAAGPSVYNRYLGQNAPDSSNNHGRVGGHGSTGKIMISEQVESGHPDDDRGPYKVLLKQHNEWDEKEEERKWEQTVPANAPYLEKVEQPKVSSWKNKSGVDCGKDEEMYSRRIIPSEDAPSQTYDNRGGFDSVKLKLPGSLGNAKQVDNSSIKKSENAESALREVPQVFSAAPKDSTLIRKNEGFECERPGFWWTT</sequence>
<evidence type="ECO:0000313" key="4">
    <source>
        <dbReference type="EMBL" id="KAA8542277.1"/>
    </source>
</evidence>
<feature type="compositionally biased region" description="Low complexity" evidence="2">
    <location>
        <begin position="213"/>
        <end position="223"/>
    </location>
</feature>
<dbReference type="EMBL" id="CM018035">
    <property type="protein sequence ID" value="KAA8542277.1"/>
    <property type="molecule type" value="Genomic_DNA"/>
</dbReference>
<feature type="compositionally biased region" description="Low complexity" evidence="2">
    <location>
        <begin position="82"/>
        <end position="91"/>
    </location>
</feature>